<comment type="similarity">
    <text evidence="2">Belongs to the peptidase S54 family.</text>
</comment>
<feature type="transmembrane region" description="Helical" evidence="7">
    <location>
        <begin position="9"/>
        <end position="29"/>
    </location>
</feature>
<sequence>MTNSKQRVNIINALIIACGIVYVASWLAPSLVEQFLFYPGLGFTQPWRFLTAAFLHGGIVHLASNMAFLYILGELARRVMSNYQILLIYLLSAWGGSLGTLVWALITGQQQAVVGASGAVLGLCAGVFVYTRNLHGSSSALGGLLIINLLIGFVIPNVSWQGHLGGALVGALIGWALHLVAVISGRRGRKKLGTGLPDVVDRQRATATVKRTQIIGNILVTLLSVALLLVITVACYI</sequence>
<evidence type="ECO:0000256" key="5">
    <source>
        <dbReference type="ARBA" id="ARBA00022989"/>
    </source>
</evidence>
<evidence type="ECO:0000256" key="1">
    <source>
        <dbReference type="ARBA" id="ARBA00004141"/>
    </source>
</evidence>
<reference evidence="9" key="1">
    <citation type="submission" date="2022-01" db="EMBL/GenBank/DDBJ databases">
        <title>Collection of gut derived symbiotic bacterial strains cultured from healthy donors.</title>
        <authorList>
            <person name="Lin H."/>
            <person name="Kohout C."/>
            <person name="Waligurski E."/>
            <person name="Pamer E.G."/>
        </authorList>
    </citation>
    <scope>NUCLEOTIDE SEQUENCE</scope>
    <source>
        <strain evidence="9">DFI.7.46</strain>
    </source>
</reference>
<dbReference type="Gene3D" id="1.20.1540.10">
    <property type="entry name" value="Rhomboid-like"/>
    <property type="match status" value="1"/>
</dbReference>
<proteinExistence type="inferred from homology"/>
<evidence type="ECO:0000313" key="10">
    <source>
        <dbReference type="Proteomes" id="UP001200537"/>
    </source>
</evidence>
<protein>
    <submittedName>
        <fullName evidence="9">Rhomboid family intramembrane serine protease</fullName>
    </submittedName>
</protein>
<dbReference type="GO" id="GO:0006508">
    <property type="term" value="P:proteolysis"/>
    <property type="evidence" value="ECO:0007669"/>
    <property type="project" value="UniProtKB-KW"/>
</dbReference>
<keyword evidence="3 7" id="KW-0812">Transmembrane</keyword>
<evidence type="ECO:0000259" key="8">
    <source>
        <dbReference type="Pfam" id="PF01694"/>
    </source>
</evidence>
<feature type="transmembrane region" description="Helical" evidence="7">
    <location>
        <begin position="164"/>
        <end position="183"/>
    </location>
</feature>
<evidence type="ECO:0000256" key="7">
    <source>
        <dbReference type="SAM" id="Phobius"/>
    </source>
</evidence>
<dbReference type="RefSeq" id="WP_024060033.1">
    <property type="nucleotide sequence ID" value="NZ_JAGZVZ010000006.1"/>
</dbReference>
<keyword evidence="5 7" id="KW-1133">Transmembrane helix</keyword>
<dbReference type="EMBL" id="JAKNHJ010000008">
    <property type="protein sequence ID" value="MCG4617890.1"/>
    <property type="molecule type" value="Genomic_DNA"/>
</dbReference>
<keyword evidence="9" id="KW-0645">Protease</keyword>
<name>A0AAJ1EXW4_9ACTO</name>
<dbReference type="Pfam" id="PF01694">
    <property type="entry name" value="Rhomboid"/>
    <property type="match status" value="1"/>
</dbReference>
<dbReference type="InterPro" id="IPR035952">
    <property type="entry name" value="Rhomboid-like_sf"/>
</dbReference>
<dbReference type="AlphaFoldDB" id="A0AAJ1EXW4"/>
<evidence type="ECO:0000313" key="9">
    <source>
        <dbReference type="EMBL" id="MCG4617890.1"/>
    </source>
</evidence>
<feature type="transmembrane region" description="Helical" evidence="7">
    <location>
        <begin position="49"/>
        <end position="73"/>
    </location>
</feature>
<dbReference type="SUPFAM" id="SSF144091">
    <property type="entry name" value="Rhomboid-like"/>
    <property type="match status" value="1"/>
</dbReference>
<dbReference type="InterPro" id="IPR022764">
    <property type="entry name" value="Peptidase_S54_rhomboid_dom"/>
</dbReference>
<feature type="transmembrane region" description="Helical" evidence="7">
    <location>
        <begin position="112"/>
        <end position="131"/>
    </location>
</feature>
<comment type="caution">
    <text evidence="9">The sequence shown here is derived from an EMBL/GenBank/DDBJ whole genome shotgun (WGS) entry which is preliminary data.</text>
</comment>
<dbReference type="InterPro" id="IPR050925">
    <property type="entry name" value="Rhomboid_protease_S54"/>
</dbReference>
<gene>
    <name evidence="9" type="ORF">L0M99_05220</name>
</gene>
<dbReference type="PANTHER" id="PTHR43731">
    <property type="entry name" value="RHOMBOID PROTEASE"/>
    <property type="match status" value="1"/>
</dbReference>
<evidence type="ECO:0000256" key="2">
    <source>
        <dbReference type="ARBA" id="ARBA00009045"/>
    </source>
</evidence>
<accession>A0AAJ1EXW4</accession>
<evidence type="ECO:0000256" key="4">
    <source>
        <dbReference type="ARBA" id="ARBA00022801"/>
    </source>
</evidence>
<dbReference type="PANTHER" id="PTHR43731:SF14">
    <property type="entry name" value="PRESENILIN-ASSOCIATED RHOMBOID-LIKE PROTEIN, MITOCHONDRIAL"/>
    <property type="match status" value="1"/>
</dbReference>
<dbReference type="PROSITE" id="PS51257">
    <property type="entry name" value="PROKAR_LIPOPROTEIN"/>
    <property type="match status" value="1"/>
</dbReference>
<keyword evidence="6 7" id="KW-0472">Membrane</keyword>
<evidence type="ECO:0000256" key="3">
    <source>
        <dbReference type="ARBA" id="ARBA00022692"/>
    </source>
</evidence>
<keyword evidence="4" id="KW-0378">Hydrolase</keyword>
<feature type="transmembrane region" description="Helical" evidence="7">
    <location>
        <begin position="85"/>
        <end position="106"/>
    </location>
</feature>
<comment type="subcellular location">
    <subcellularLocation>
        <location evidence="1">Membrane</location>
        <topology evidence="1">Multi-pass membrane protein</topology>
    </subcellularLocation>
</comment>
<dbReference type="GO" id="GO:0004252">
    <property type="term" value="F:serine-type endopeptidase activity"/>
    <property type="evidence" value="ECO:0007669"/>
    <property type="project" value="InterPro"/>
</dbReference>
<feature type="domain" description="Peptidase S54 rhomboid" evidence="8">
    <location>
        <begin position="45"/>
        <end position="178"/>
    </location>
</feature>
<dbReference type="Proteomes" id="UP001200537">
    <property type="component" value="Unassembled WGS sequence"/>
</dbReference>
<dbReference type="GO" id="GO:0016020">
    <property type="term" value="C:membrane"/>
    <property type="evidence" value="ECO:0007669"/>
    <property type="project" value="UniProtKB-SubCell"/>
</dbReference>
<organism evidence="9 10">
    <name type="scientific">Varibaculum cambriense</name>
    <dbReference type="NCBI Taxonomy" id="184870"/>
    <lineage>
        <taxon>Bacteria</taxon>
        <taxon>Bacillati</taxon>
        <taxon>Actinomycetota</taxon>
        <taxon>Actinomycetes</taxon>
        <taxon>Actinomycetales</taxon>
        <taxon>Actinomycetaceae</taxon>
        <taxon>Varibaculum</taxon>
    </lineage>
</organism>
<evidence type="ECO:0000256" key="6">
    <source>
        <dbReference type="ARBA" id="ARBA00023136"/>
    </source>
</evidence>
<feature type="transmembrane region" description="Helical" evidence="7">
    <location>
        <begin position="138"/>
        <end position="158"/>
    </location>
</feature>
<feature type="transmembrane region" description="Helical" evidence="7">
    <location>
        <begin position="214"/>
        <end position="234"/>
    </location>
</feature>